<dbReference type="Pfam" id="PF04230">
    <property type="entry name" value="PS_pyruv_trans"/>
    <property type="match status" value="1"/>
</dbReference>
<keyword evidence="2" id="KW-0808">Transferase</keyword>
<dbReference type="Proteomes" id="UP000238164">
    <property type="component" value="Chromosome 1"/>
</dbReference>
<dbReference type="InterPro" id="IPR007345">
    <property type="entry name" value="Polysacch_pyruvyl_Trfase"/>
</dbReference>
<reference evidence="2 3" key="1">
    <citation type="submission" date="2018-02" db="EMBL/GenBank/DDBJ databases">
        <authorList>
            <person name="Cohen D.B."/>
            <person name="Kent A.D."/>
        </authorList>
    </citation>
    <scope>NUCLEOTIDE SEQUENCE [LARGE SCALE GENOMIC DNA]</scope>
    <source>
        <strain evidence="2">1</strain>
    </source>
</reference>
<keyword evidence="3" id="KW-1185">Reference proteome</keyword>
<dbReference type="OrthoDB" id="3358948at2"/>
<dbReference type="RefSeq" id="WP_158680741.1">
    <property type="nucleotide sequence ID" value="NZ_BAAAGO010000016.1"/>
</dbReference>
<dbReference type="PANTHER" id="PTHR36836:SF1">
    <property type="entry name" value="COLANIC ACID BIOSYNTHESIS PROTEIN WCAK"/>
    <property type="match status" value="1"/>
</dbReference>
<dbReference type="PANTHER" id="PTHR36836">
    <property type="entry name" value="COLANIC ACID BIOSYNTHESIS PROTEIN WCAK"/>
    <property type="match status" value="1"/>
</dbReference>
<dbReference type="GO" id="GO:0016740">
    <property type="term" value="F:transferase activity"/>
    <property type="evidence" value="ECO:0007669"/>
    <property type="project" value="UniProtKB-KW"/>
</dbReference>
<gene>
    <name evidence="2" type="ORF">MPLG2_0097</name>
</gene>
<sequence length="394" mass="42262">MTIDATLRIGVYGEFGIGNAGNDESARVVHQLLRELSITDVTLISLSGVAATRAVGLPALSFTSSAPSSARPTVVVKALRLFSKVGDQVRMIRIVGEFDAVIVAGTGLLEAPRGRYPGGDMVWLSMLSVACRMRRVPLVWFAIGGGRYASRIPGRLAAWAGKAAQTRSYRDPLTPAWLAANGLDVSTDAVVTDVVIARAPISRPPRDRDELQVVAIGPIDLPQRLDTSRSEGCYLNGLAELVSRLQDRGIRIRLVLGDAADGPVAEALIDRLHSPGLAVTSGPSFDDVLSDVVEHADVVVASRFHVLIAALLAGVPVVALSHADKDDSLMRTFGLDRYLFSAAAFEPESVETAIFASHQSREVIRERMATSIEEGQTSLRAELLRAIDDVRRGR</sequence>
<feature type="domain" description="Polysaccharide pyruvyl transferase" evidence="1">
    <location>
        <begin position="65"/>
        <end position="322"/>
    </location>
</feature>
<proteinExistence type="predicted"/>
<dbReference type="AlphaFoldDB" id="A0A2N9JBI4"/>
<evidence type="ECO:0000313" key="2">
    <source>
        <dbReference type="EMBL" id="SPD85133.1"/>
    </source>
</evidence>
<organism evidence="2 3">
    <name type="scientific">Micropruina glycogenica</name>
    <dbReference type="NCBI Taxonomy" id="75385"/>
    <lineage>
        <taxon>Bacteria</taxon>
        <taxon>Bacillati</taxon>
        <taxon>Actinomycetota</taxon>
        <taxon>Actinomycetes</taxon>
        <taxon>Propionibacteriales</taxon>
        <taxon>Nocardioidaceae</taxon>
        <taxon>Micropruina</taxon>
    </lineage>
</organism>
<protein>
    <submittedName>
        <fullName evidence="2">Putative Polysaccharide pyruvyl transferase family protein WcaK</fullName>
    </submittedName>
</protein>
<name>A0A2N9JBI4_9ACTN</name>
<evidence type="ECO:0000313" key="3">
    <source>
        <dbReference type="Proteomes" id="UP000238164"/>
    </source>
</evidence>
<dbReference type="EMBL" id="LT985188">
    <property type="protein sequence ID" value="SPD85133.1"/>
    <property type="molecule type" value="Genomic_DNA"/>
</dbReference>
<evidence type="ECO:0000259" key="1">
    <source>
        <dbReference type="Pfam" id="PF04230"/>
    </source>
</evidence>
<dbReference type="Gene3D" id="3.40.50.2000">
    <property type="entry name" value="Glycogen Phosphorylase B"/>
    <property type="match status" value="1"/>
</dbReference>
<accession>A0A2N9JBI4</accession>
<dbReference type="KEGG" id="mgg:MPLG2_0097"/>